<keyword evidence="5 6" id="KW-0472">Membrane</keyword>
<name>A0A5S3V465_9GAMM</name>
<dbReference type="InterPro" id="IPR050638">
    <property type="entry name" value="AA-Vitamin_Transporters"/>
</dbReference>
<feature type="transmembrane region" description="Helical" evidence="6">
    <location>
        <begin position="209"/>
        <end position="229"/>
    </location>
</feature>
<dbReference type="EMBL" id="PNBW01000057">
    <property type="protein sequence ID" value="TMO73609.1"/>
    <property type="molecule type" value="Genomic_DNA"/>
</dbReference>
<dbReference type="PANTHER" id="PTHR32322">
    <property type="entry name" value="INNER MEMBRANE TRANSPORTER"/>
    <property type="match status" value="1"/>
</dbReference>
<evidence type="ECO:0000256" key="6">
    <source>
        <dbReference type="SAM" id="Phobius"/>
    </source>
</evidence>
<dbReference type="Gene3D" id="1.10.3730.20">
    <property type="match status" value="1"/>
</dbReference>
<comment type="subcellular location">
    <subcellularLocation>
        <location evidence="1">Membrane</location>
        <topology evidence="1">Multi-pass membrane protein</topology>
    </subcellularLocation>
</comment>
<organism evidence="8 11">
    <name type="scientific">Pseudoalteromonas aurantia</name>
    <dbReference type="NCBI Taxonomy" id="43654"/>
    <lineage>
        <taxon>Bacteria</taxon>
        <taxon>Pseudomonadati</taxon>
        <taxon>Pseudomonadota</taxon>
        <taxon>Gammaproteobacteria</taxon>
        <taxon>Alteromonadales</taxon>
        <taxon>Pseudoalteromonadaceae</taxon>
        <taxon>Pseudoalteromonas</taxon>
    </lineage>
</organism>
<keyword evidence="10" id="KW-1185">Reference proteome</keyword>
<feature type="domain" description="EamA" evidence="7">
    <location>
        <begin position="8"/>
        <end position="134"/>
    </location>
</feature>
<evidence type="ECO:0000256" key="2">
    <source>
        <dbReference type="ARBA" id="ARBA00007362"/>
    </source>
</evidence>
<feature type="transmembrane region" description="Helical" evidence="6">
    <location>
        <begin position="90"/>
        <end position="111"/>
    </location>
</feature>
<evidence type="ECO:0000313" key="10">
    <source>
        <dbReference type="Proteomes" id="UP000307164"/>
    </source>
</evidence>
<dbReference type="Proteomes" id="UP000307164">
    <property type="component" value="Unassembled WGS sequence"/>
</dbReference>
<dbReference type="SUPFAM" id="SSF103481">
    <property type="entry name" value="Multidrug resistance efflux transporter EmrE"/>
    <property type="match status" value="2"/>
</dbReference>
<feature type="domain" description="EamA" evidence="7">
    <location>
        <begin position="147"/>
        <end position="283"/>
    </location>
</feature>
<dbReference type="AlphaFoldDB" id="A0A5S3V465"/>
<feature type="transmembrane region" description="Helical" evidence="6">
    <location>
        <begin position="265"/>
        <end position="284"/>
    </location>
</feature>
<gene>
    <name evidence="8" type="ORF">CWC19_17870</name>
    <name evidence="9" type="ORF">CWC20_12915</name>
</gene>
<dbReference type="InterPro" id="IPR000620">
    <property type="entry name" value="EamA_dom"/>
</dbReference>
<evidence type="ECO:0000256" key="1">
    <source>
        <dbReference type="ARBA" id="ARBA00004141"/>
    </source>
</evidence>
<dbReference type="EMBL" id="PNBX01000097">
    <property type="protein sequence ID" value="TMO65007.1"/>
    <property type="molecule type" value="Genomic_DNA"/>
</dbReference>
<dbReference type="RefSeq" id="WP_138593137.1">
    <property type="nucleotide sequence ID" value="NZ_PNBW01000057.1"/>
</dbReference>
<comment type="caution">
    <text evidence="8">The sequence shown here is derived from an EMBL/GenBank/DDBJ whole genome shotgun (WGS) entry which is preliminary data.</text>
</comment>
<keyword evidence="3 6" id="KW-0812">Transmembrane</keyword>
<evidence type="ECO:0000313" key="11">
    <source>
        <dbReference type="Proteomes" id="UP000307217"/>
    </source>
</evidence>
<evidence type="ECO:0000313" key="8">
    <source>
        <dbReference type="EMBL" id="TMO65007.1"/>
    </source>
</evidence>
<evidence type="ECO:0000313" key="9">
    <source>
        <dbReference type="EMBL" id="TMO73609.1"/>
    </source>
</evidence>
<sequence>MPIQASYIFVIFIWSTTPLGIVWSSETMPATLSVFLRMSIALVLAGLVIAMSKIRVPWHRQACTLYSYSALGIFGGMLLSYLAAKTVPSGVISLIFGIAPILSGLLAQRLLNEPRFTLVKLIALGLSLIGLYLICAVQIQTFQVPPLGLLYVFLAVSCFSLSGVMTKRVQLAVHPMATTFGALVFVTPLFGIVWWVMNGELTPALWSERSILATVYLGVFGSLLGFLAYFHILQKLPASTVALTTLITPAFAVALGSWLNGESLTVTLLAGAAIILLSLALFTFGEQWVGSKKNVPAT</sequence>
<dbReference type="InterPro" id="IPR037185">
    <property type="entry name" value="EmrE-like"/>
</dbReference>
<reference evidence="10 11" key="2">
    <citation type="submission" date="2019-06" db="EMBL/GenBank/DDBJ databases">
        <title>Co-occurence of chitin degradation, pigmentation and bioactivity in marine Pseudoalteromonas.</title>
        <authorList>
            <person name="Sonnenschein E.C."/>
            <person name="Bech P.K."/>
        </authorList>
    </citation>
    <scope>NUCLEOTIDE SEQUENCE [LARGE SCALE GENOMIC DNA]</scope>
    <source>
        <strain evidence="11">S3790</strain>
        <strain evidence="10">S3895</strain>
    </source>
</reference>
<reference evidence="8" key="3">
    <citation type="submission" date="2019-09" db="EMBL/GenBank/DDBJ databases">
        <title>Co-occurence of chitin degradation, pigmentation and bioactivity in marine Pseudoalteromonas.</title>
        <authorList>
            <person name="Sonnenschein E.C."/>
            <person name="Bech P.K."/>
        </authorList>
    </citation>
    <scope>NUCLEOTIDE SEQUENCE</scope>
    <source>
        <strain evidence="8">S3790</strain>
        <strain evidence="9">S3895</strain>
    </source>
</reference>
<keyword evidence="4 6" id="KW-1133">Transmembrane helix</keyword>
<proteinExistence type="inferred from homology"/>
<dbReference type="Pfam" id="PF00892">
    <property type="entry name" value="EamA"/>
    <property type="match status" value="2"/>
</dbReference>
<dbReference type="OrthoDB" id="9776210at2"/>
<feature type="transmembrane region" description="Helical" evidence="6">
    <location>
        <begin position="177"/>
        <end position="197"/>
    </location>
</feature>
<dbReference type="Proteomes" id="UP000307217">
    <property type="component" value="Unassembled WGS sequence"/>
</dbReference>
<feature type="transmembrane region" description="Helical" evidence="6">
    <location>
        <begin position="30"/>
        <end position="51"/>
    </location>
</feature>
<feature type="transmembrane region" description="Helical" evidence="6">
    <location>
        <begin position="63"/>
        <end position="84"/>
    </location>
</feature>
<evidence type="ECO:0000256" key="5">
    <source>
        <dbReference type="ARBA" id="ARBA00023136"/>
    </source>
</evidence>
<feature type="transmembrane region" description="Helical" evidence="6">
    <location>
        <begin position="7"/>
        <end position="24"/>
    </location>
</feature>
<reference evidence="10 11" key="1">
    <citation type="submission" date="2018-01" db="EMBL/GenBank/DDBJ databases">
        <authorList>
            <person name="Paulsen S."/>
            <person name="Gram L.K."/>
        </authorList>
    </citation>
    <scope>NUCLEOTIDE SEQUENCE [LARGE SCALE GENOMIC DNA]</scope>
    <source>
        <strain evidence="8 11">S3790</strain>
        <strain evidence="9 10">S3895</strain>
    </source>
</reference>
<evidence type="ECO:0000256" key="3">
    <source>
        <dbReference type="ARBA" id="ARBA00022692"/>
    </source>
</evidence>
<protein>
    <submittedName>
        <fullName evidence="8">EamA family transporter</fullName>
    </submittedName>
</protein>
<evidence type="ECO:0000259" key="7">
    <source>
        <dbReference type="Pfam" id="PF00892"/>
    </source>
</evidence>
<comment type="similarity">
    <text evidence="2">Belongs to the EamA transporter family.</text>
</comment>
<feature type="transmembrane region" description="Helical" evidence="6">
    <location>
        <begin position="241"/>
        <end position="259"/>
    </location>
</feature>
<dbReference type="PANTHER" id="PTHR32322:SF2">
    <property type="entry name" value="EAMA DOMAIN-CONTAINING PROTEIN"/>
    <property type="match status" value="1"/>
</dbReference>
<accession>A0A5S3V465</accession>
<evidence type="ECO:0000256" key="4">
    <source>
        <dbReference type="ARBA" id="ARBA00022989"/>
    </source>
</evidence>
<dbReference type="GO" id="GO:0016020">
    <property type="term" value="C:membrane"/>
    <property type="evidence" value="ECO:0007669"/>
    <property type="project" value="UniProtKB-SubCell"/>
</dbReference>
<feature type="transmembrane region" description="Helical" evidence="6">
    <location>
        <begin position="118"/>
        <end position="139"/>
    </location>
</feature>
<feature type="transmembrane region" description="Helical" evidence="6">
    <location>
        <begin position="145"/>
        <end position="165"/>
    </location>
</feature>